<evidence type="ECO:0000256" key="3">
    <source>
        <dbReference type="ARBA" id="ARBA00022968"/>
    </source>
</evidence>
<keyword evidence="3" id="KW-0735">Signal-anchor</keyword>
<dbReference type="InterPro" id="IPR050922">
    <property type="entry name" value="LytR/CpsA/Psr_CW_biosynth"/>
</dbReference>
<dbReference type="EMBL" id="JXLU01000050">
    <property type="protein sequence ID" value="KIO73304.1"/>
    <property type="molecule type" value="Genomic_DNA"/>
</dbReference>
<evidence type="ECO:0000256" key="1">
    <source>
        <dbReference type="ARBA" id="ARBA00006068"/>
    </source>
</evidence>
<evidence type="ECO:0000256" key="2">
    <source>
        <dbReference type="ARBA" id="ARBA00022692"/>
    </source>
</evidence>
<dbReference type="NCBIfam" id="TIGR00350">
    <property type="entry name" value="lytR_cpsA_psr"/>
    <property type="match status" value="1"/>
</dbReference>
<dbReference type="RefSeq" id="WP_043988505.1">
    <property type="nucleotide sequence ID" value="NZ_JXLT01000070.1"/>
</dbReference>
<dbReference type="Gene3D" id="3.40.630.190">
    <property type="entry name" value="LCP protein"/>
    <property type="match status" value="1"/>
</dbReference>
<dbReference type="GO" id="GO:0071555">
    <property type="term" value="P:cell wall organization"/>
    <property type="evidence" value="ECO:0007669"/>
    <property type="project" value="UniProtKB-KW"/>
</dbReference>
<gene>
    <name evidence="7" type="ORF">B4167_2228</name>
</gene>
<dbReference type="PANTHER" id="PTHR33392:SF6">
    <property type="entry name" value="POLYISOPRENYL-TEICHOIC ACID--PEPTIDOGLYCAN TEICHOIC ACID TRANSFERASE TAGU"/>
    <property type="match status" value="1"/>
</dbReference>
<feature type="domain" description="Cell envelope-related transcriptional attenuator" evidence="6">
    <location>
        <begin position="91"/>
        <end position="239"/>
    </location>
</feature>
<reference evidence="7 8" key="1">
    <citation type="submission" date="2015-01" db="EMBL/GenBank/DDBJ databases">
        <title>Draft Genome Sequences of Four Bacillus thermoamylovorans Strains, Isolated From Food Products.</title>
        <authorList>
            <person name="Krawcyk A.O."/>
            <person name="Berendsen E.M."/>
            <person name="Eijlander R.T."/>
            <person name="de Jong A."/>
            <person name="Wells-Bennik M."/>
            <person name="Kuipers O.P."/>
        </authorList>
    </citation>
    <scope>NUCLEOTIDE SEQUENCE [LARGE SCALE GENOMIC DNA]</scope>
    <source>
        <strain evidence="7 8">B4167</strain>
    </source>
</reference>
<dbReference type="Proteomes" id="UP000032076">
    <property type="component" value="Unassembled WGS sequence"/>
</dbReference>
<dbReference type="AlphaFoldDB" id="A0ABD4A8B6"/>
<evidence type="ECO:0000313" key="8">
    <source>
        <dbReference type="Proteomes" id="UP000032076"/>
    </source>
</evidence>
<accession>A0ABD4A8B6</accession>
<dbReference type="PANTHER" id="PTHR33392">
    <property type="entry name" value="POLYISOPRENYL-TEICHOIC ACID--PEPTIDOGLYCAN TEICHOIC ACID TRANSFERASE TAGU"/>
    <property type="match status" value="1"/>
</dbReference>
<evidence type="ECO:0000256" key="4">
    <source>
        <dbReference type="ARBA" id="ARBA00022989"/>
    </source>
</evidence>
<name>A0ABD4A8B6_9BACI</name>
<keyword evidence="4 5" id="KW-1133">Transmembrane helix</keyword>
<evidence type="ECO:0000259" key="6">
    <source>
        <dbReference type="Pfam" id="PF03816"/>
    </source>
</evidence>
<sequence length="333" mass="37564">MSKDINTRTSKRKKKKRKWTRVIGSVLVILLIGIAGYFYNIYGHAKETVNDKMAKSVKSINVSETKNKLENKDILNILLLGVDERNEDTGRSDSLMILSLNPKNKTTAIVSIPRDTLAEIVGKGVKTKINHAYAYGGADMTVATVENMLEIDLDYFVELNMQGLADLVDALGGVTVNNEIEWYDEGYYKKGYHWQTGEIELDGKKALGYVRMRHLDPKGDFGRTERQRKVINAMIKKGQSMATVAKLNDIIDALGDNMKTNISFTDMKFLVANYLDVTKNIVSYMLQGKDDTIKGVYYYNVPDDELKRVHSVLTGREDIAKLTLSETENNKNN</sequence>
<dbReference type="Pfam" id="PF03816">
    <property type="entry name" value="LytR_cpsA_psr"/>
    <property type="match status" value="1"/>
</dbReference>
<feature type="transmembrane region" description="Helical" evidence="5">
    <location>
        <begin position="21"/>
        <end position="42"/>
    </location>
</feature>
<keyword evidence="5" id="KW-0472">Membrane</keyword>
<evidence type="ECO:0000256" key="5">
    <source>
        <dbReference type="SAM" id="Phobius"/>
    </source>
</evidence>
<protein>
    <recommendedName>
        <fullName evidence="6">Cell envelope-related transcriptional attenuator domain-containing protein</fullName>
    </recommendedName>
</protein>
<comment type="caution">
    <text evidence="7">The sequence shown here is derived from an EMBL/GenBank/DDBJ whole genome shotgun (WGS) entry which is preliminary data.</text>
</comment>
<keyword evidence="2 5" id="KW-0812">Transmembrane</keyword>
<organism evidence="7 8">
    <name type="scientific">Caldibacillus thermoamylovorans</name>
    <dbReference type="NCBI Taxonomy" id="35841"/>
    <lineage>
        <taxon>Bacteria</taxon>
        <taxon>Bacillati</taxon>
        <taxon>Bacillota</taxon>
        <taxon>Bacilli</taxon>
        <taxon>Bacillales</taxon>
        <taxon>Bacillaceae</taxon>
        <taxon>Caldibacillus</taxon>
    </lineage>
</organism>
<dbReference type="InterPro" id="IPR004474">
    <property type="entry name" value="LytR_CpsA_psr"/>
</dbReference>
<evidence type="ECO:0000313" key="7">
    <source>
        <dbReference type="EMBL" id="KIO73304.1"/>
    </source>
</evidence>
<proteinExistence type="inferred from homology"/>
<comment type="similarity">
    <text evidence="1">Belongs to the LytR/CpsA/Psr (LCP) family.</text>
</comment>